<name>A0A1T5MWI5_9FIRM</name>
<feature type="chain" id="PRO_5012685155" description="Repeat domain-containing protein" evidence="1">
    <location>
        <begin position="30"/>
        <end position="296"/>
    </location>
</feature>
<reference evidence="3" key="1">
    <citation type="submission" date="2017-02" db="EMBL/GenBank/DDBJ databases">
        <authorList>
            <person name="Varghese N."/>
            <person name="Submissions S."/>
        </authorList>
    </citation>
    <scope>NUCLEOTIDE SEQUENCE [LARGE SCALE GENOMIC DNA]</scope>
    <source>
        <strain evidence="3">M1</strain>
    </source>
</reference>
<dbReference type="RefSeq" id="WP_079496009.1">
    <property type="nucleotide sequence ID" value="NZ_FUZT01000028.1"/>
</dbReference>
<evidence type="ECO:0008006" key="4">
    <source>
        <dbReference type="Google" id="ProtNLM"/>
    </source>
</evidence>
<sequence>MYKKNIIKKASALLLTGCLAAGGVYYVNAQSTPNSQIANLKIGDEFTIEKLDLGDNAYVIDYKSEDVTGDEVKDDIILVGNKMQKEDIFSTSLNVVVKDGKTNEYSKATYENFGGYEGTLYVQDFSGDKINDVMVSTSTGGSGGIYDHFIATFKDNNPTVIFDNKDNEGVKAEAKFIDDFKVEINIEGIGQKAIVDVSVNKDKYIEDGLYDKNGKVLKDSAPFSYPFSLVEARDYNGDGTYELIGHQRVVGLYNADTISHIDTVWSYKDSKWTVEELKYSTYIKKYDYQANSPQAE</sequence>
<protein>
    <recommendedName>
        <fullName evidence="4">Repeat domain-containing protein</fullName>
    </recommendedName>
</protein>
<dbReference type="AlphaFoldDB" id="A0A1T5MWI5"/>
<evidence type="ECO:0000313" key="3">
    <source>
        <dbReference type="Proteomes" id="UP000190285"/>
    </source>
</evidence>
<dbReference type="EMBL" id="FUZT01000028">
    <property type="protein sequence ID" value="SKC92269.1"/>
    <property type="molecule type" value="Genomic_DNA"/>
</dbReference>
<feature type="signal peptide" evidence="1">
    <location>
        <begin position="1"/>
        <end position="29"/>
    </location>
</feature>
<dbReference type="OrthoDB" id="1653343at2"/>
<evidence type="ECO:0000256" key="1">
    <source>
        <dbReference type="SAM" id="SignalP"/>
    </source>
</evidence>
<proteinExistence type="predicted"/>
<keyword evidence="3" id="KW-1185">Reference proteome</keyword>
<dbReference type="STRING" id="36842.SAMN02194393_05450"/>
<dbReference type="SUPFAM" id="SSF69318">
    <property type="entry name" value="Integrin alpha N-terminal domain"/>
    <property type="match status" value="1"/>
</dbReference>
<dbReference type="InterPro" id="IPR028994">
    <property type="entry name" value="Integrin_alpha_N"/>
</dbReference>
<accession>A0A1T5MWI5</accession>
<gene>
    <name evidence="2" type="ORF">SAMN02194393_05450</name>
</gene>
<keyword evidence="1" id="KW-0732">Signal</keyword>
<evidence type="ECO:0000313" key="2">
    <source>
        <dbReference type="EMBL" id="SKC92269.1"/>
    </source>
</evidence>
<organism evidence="2 3">
    <name type="scientific">Maledivibacter halophilus</name>
    <dbReference type="NCBI Taxonomy" id="36842"/>
    <lineage>
        <taxon>Bacteria</taxon>
        <taxon>Bacillati</taxon>
        <taxon>Bacillota</taxon>
        <taxon>Clostridia</taxon>
        <taxon>Peptostreptococcales</taxon>
        <taxon>Caminicellaceae</taxon>
        <taxon>Maledivibacter</taxon>
    </lineage>
</organism>
<dbReference type="Proteomes" id="UP000190285">
    <property type="component" value="Unassembled WGS sequence"/>
</dbReference>